<keyword evidence="1" id="KW-0695">RNA-directed DNA polymerase</keyword>
<comment type="caution">
    <text evidence="1">The sequence shown here is derived from an EMBL/GenBank/DDBJ whole genome shotgun (WGS) entry which is preliminary data.</text>
</comment>
<dbReference type="EMBL" id="BKCJ011681898">
    <property type="protein sequence ID" value="GFD46731.1"/>
    <property type="molecule type" value="Genomic_DNA"/>
</dbReference>
<dbReference type="PANTHER" id="PTHR24559:SF444">
    <property type="entry name" value="REVERSE TRANSCRIPTASE DOMAIN-CONTAINING PROTEIN"/>
    <property type="match status" value="1"/>
</dbReference>
<dbReference type="Gene3D" id="3.10.10.10">
    <property type="entry name" value="HIV Type 1 Reverse Transcriptase, subunit A, domain 1"/>
    <property type="match status" value="1"/>
</dbReference>
<reference evidence="1" key="1">
    <citation type="journal article" date="2019" name="Sci. Rep.">
        <title>Draft genome of Tanacetum cinerariifolium, the natural source of mosquito coil.</title>
        <authorList>
            <person name="Yamashiro T."/>
            <person name="Shiraishi A."/>
            <person name="Satake H."/>
            <person name="Nakayama K."/>
        </authorList>
    </citation>
    <scope>NUCLEOTIDE SEQUENCE</scope>
</reference>
<gene>
    <name evidence="1" type="ORF">Tci_918700</name>
</gene>
<dbReference type="SUPFAM" id="SSF56672">
    <property type="entry name" value="DNA/RNA polymerases"/>
    <property type="match status" value="1"/>
</dbReference>
<sequence length="136" mass="15866">CALLKRNLDIFAWQPSDMTGVPRSVAEHRLNVRDGYPPIRHKKRGQAPERTKAIQAEVEKLVEAGIMREVYYHDWLSNPVMVKKHDGSWRMCVDFTDLNKACPHDCYPLPEIDWKAESLCGYPFKCFLDVYKGYHQ</sequence>
<dbReference type="InterPro" id="IPR043502">
    <property type="entry name" value="DNA/RNA_pol_sf"/>
</dbReference>
<feature type="non-terminal residue" evidence="1">
    <location>
        <position position="1"/>
    </location>
</feature>
<dbReference type="PANTHER" id="PTHR24559">
    <property type="entry name" value="TRANSPOSON TY3-I GAG-POL POLYPROTEIN"/>
    <property type="match status" value="1"/>
</dbReference>
<dbReference type="InterPro" id="IPR053134">
    <property type="entry name" value="RNA-dir_DNA_polymerase"/>
</dbReference>
<accession>A0A699WPS1</accession>
<protein>
    <submittedName>
        <fullName evidence="1">Reverse transcriptase domain-containing protein</fullName>
    </submittedName>
</protein>
<keyword evidence="1" id="KW-0548">Nucleotidyltransferase</keyword>
<evidence type="ECO:0000313" key="1">
    <source>
        <dbReference type="EMBL" id="GFD46731.1"/>
    </source>
</evidence>
<feature type="non-terminal residue" evidence="1">
    <location>
        <position position="136"/>
    </location>
</feature>
<keyword evidence="1" id="KW-0808">Transferase</keyword>
<organism evidence="1">
    <name type="scientific">Tanacetum cinerariifolium</name>
    <name type="common">Dalmatian daisy</name>
    <name type="synonym">Chrysanthemum cinerariifolium</name>
    <dbReference type="NCBI Taxonomy" id="118510"/>
    <lineage>
        <taxon>Eukaryota</taxon>
        <taxon>Viridiplantae</taxon>
        <taxon>Streptophyta</taxon>
        <taxon>Embryophyta</taxon>
        <taxon>Tracheophyta</taxon>
        <taxon>Spermatophyta</taxon>
        <taxon>Magnoliopsida</taxon>
        <taxon>eudicotyledons</taxon>
        <taxon>Gunneridae</taxon>
        <taxon>Pentapetalae</taxon>
        <taxon>asterids</taxon>
        <taxon>campanulids</taxon>
        <taxon>Asterales</taxon>
        <taxon>Asteraceae</taxon>
        <taxon>Asteroideae</taxon>
        <taxon>Anthemideae</taxon>
        <taxon>Anthemidinae</taxon>
        <taxon>Tanacetum</taxon>
    </lineage>
</organism>
<dbReference type="GO" id="GO:0003964">
    <property type="term" value="F:RNA-directed DNA polymerase activity"/>
    <property type="evidence" value="ECO:0007669"/>
    <property type="project" value="UniProtKB-KW"/>
</dbReference>
<proteinExistence type="predicted"/>
<name>A0A699WPS1_TANCI</name>
<dbReference type="AlphaFoldDB" id="A0A699WPS1"/>